<dbReference type="EMBL" id="JAAMPC010000004">
    <property type="protein sequence ID" value="KAG2318114.1"/>
    <property type="molecule type" value="Genomic_DNA"/>
</dbReference>
<reference evidence="1 2" key="1">
    <citation type="submission" date="2020-02" db="EMBL/GenBank/DDBJ databases">
        <authorList>
            <person name="Ma Q."/>
            <person name="Huang Y."/>
            <person name="Song X."/>
            <person name="Pei D."/>
        </authorList>
    </citation>
    <scope>NUCLEOTIDE SEQUENCE [LARGE SCALE GENOMIC DNA]</scope>
    <source>
        <strain evidence="1">Sxm20200214</strain>
        <tissue evidence="1">Leaf</tissue>
    </source>
</reference>
<proteinExistence type="predicted"/>
<name>A0A8X8AZB4_BRACI</name>
<evidence type="ECO:0000313" key="2">
    <source>
        <dbReference type="Proteomes" id="UP000886595"/>
    </source>
</evidence>
<dbReference type="SUPFAM" id="SSF55874">
    <property type="entry name" value="ATPase domain of HSP90 chaperone/DNA topoisomerase II/histidine kinase"/>
    <property type="match status" value="1"/>
</dbReference>
<gene>
    <name evidence="1" type="ORF">Bca52824_021236</name>
</gene>
<dbReference type="Proteomes" id="UP000886595">
    <property type="component" value="Unassembled WGS sequence"/>
</dbReference>
<comment type="caution">
    <text evidence="1">The sequence shown here is derived from an EMBL/GenBank/DDBJ whole genome shotgun (WGS) entry which is preliminary data.</text>
</comment>
<dbReference type="AlphaFoldDB" id="A0A8X8AZB4"/>
<sequence>MSCLDLPKTFLECLRLEVCIHQTPQTESSPTALVREKTSVYKRWGFGRDEFLWELVSNARDAIKKAEKVHDANIYIDVDRKKSIIKIKDFGVGMTKDDIVRYNHIKPDKTDQSSSSAEEDNSASGALIRWIEVFWTALKTHASGAGLDDERDKTN</sequence>
<accession>A0A8X8AZB4</accession>
<keyword evidence="2" id="KW-1185">Reference proteome</keyword>
<evidence type="ECO:0000313" key="1">
    <source>
        <dbReference type="EMBL" id="KAG2318114.1"/>
    </source>
</evidence>
<dbReference type="Gene3D" id="3.30.565.10">
    <property type="entry name" value="Histidine kinase-like ATPase, C-terminal domain"/>
    <property type="match status" value="1"/>
</dbReference>
<protein>
    <submittedName>
        <fullName evidence="1">Uncharacterized protein</fullName>
    </submittedName>
</protein>
<organism evidence="1 2">
    <name type="scientific">Brassica carinata</name>
    <name type="common">Ethiopian mustard</name>
    <name type="synonym">Abyssinian cabbage</name>
    <dbReference type="NCBI Taxonomy" id="52824"/>
    <lineage>
        <taxon>Eukaryota</taxon>
        <taxon>Viridiplantae</taxon>
        <taxon>Streptophyta</taxon>
        <taxon>Embryophyta</taxon>
        <taxon>Tracheophyta</taxon>
        <taxon>Spermatophyta</taxon>
        <taxon>Magnoliopsida</taxon>
        <taxon>eudicotyledons</taxon>
        <taxon>Gunneridae</taxon>
        <taxon>Pentapetalae</taxon>
        <taxon>rosids</taxon>
        <taxon>malvids</taxon>
        <taxon>Brassicales</taxon>
        <taxon>Brassicaceae</taxon>
        <taxon>Brassiceae</taxon>
        <taxon>Brassica</taxon>
    </lineage>
</organism>
<dbReference type="InterPro" id="IPR036890">
    <property type="entry name" value="HATPase_C_sf"/>
</dbReference>